<sequence>MRHLVAPLPSDKQVIIMPVADEDVGRVIAVILVYCGQLDISDEPSLNLLEKH</sequence>
<dbReference type="AlphaFoldDB" id="A0A401Q8B2"/>
<accession>A0A401Q8B2</accession>
<protein>
    <submittedName>
        <fullName evidence="1">Uncharacterized protein</fullName>
    </submittedName>
</protein>
<dbReference type="STRING" id="75743.A0A401Q8B2"/>
<gene>
    <name evidence="1" type="ORF">scyTo_0022813</name>
</gene>
<evidence type="ECO:0000313" key="2">
    <source>
        <dbReference type="Proteomes" id="UP000288216"/>
    </source>
</evidence>
<dbReference type="EMBL" id="BFAA01024235">
    <property type="protein sequence ID" value="GCB81610.1"/>
    <property type="molecule type" value="Genomic_DNA"/>
</dbReference>
<reference evidence="1 2" key="1">
    <citation type="journal article" date="2018" name="Nat. Ecol. Evol.">
        <title>Shark genomes provide insights into elasmobranch evolution and the origin of vertebrates.</title>
        <authorList>
            <person name="Hara Y"/>
            <person name="Yamaguchi K"/>
            <person name="Onimaru K"/>
            <person name="Kadota M"/>
            <person name="Koyanagi M"/>
            <person name="Keeley SD"/>
            <person name="Tatsumi K"/>
            <person name="Tanaka K"/>
            <person name="Motone F"/>
            <person name="Kageyama Y"/>
            <person name="Nozu R"/>
            <person name="Adachi N"/>
            <person name="Nishimura O"/>
            <person name="Nakagawa R"/>
            <person name="Tanegashima C"/>
            <person name="Kiyatake I"/>
            <person name="Matsumoto R"/>
            <person name="Murakumo K"/>
            <person name="Nishida K"/>
            <person name="Terakita A"/>
            <person name="Kuratani S"/>
            <person name="Sato K"/>
            <person name="Hyodo S Kuraku.S."/>
        </authorList>
    </citation>
    <scope>NUCLEOTIDE SEQUENCE [LARGE SCALE GENOMIC DNA]</scope>
</reference>
<dbReference type="Proteomes" id="UP000288216">
    <property type="component" value="Unassembled WGS sequence"/>
</dbReference>
<comment type="caution">
    <text evidence="1">The sequence shown here is derived from an EMBL/GenBank/DDBJ whole genome shotgun (WGS) entry which is preliminary data.</text>
</comment>
<keyword evidence="2" id="KW-1185">Reference proteome</keyword>
<name>A0A401Q8B2_SCYTO</name>
<organism evidence="1 2">
    <name type="scientific">Scyliorhinus torazame</name>
    <name type="common">Cloudy catshark</name>
    <name type="synonym">Catulus torazame</name>
    <dbReference type="NCBI Taxonomy" id="75743"/>
    <lineage>
        <taxon>Eukaryota</taxon>
        <taxon>Metazoa</taxon>
        <taxon>Chordata</taxon>
        <taxon>Craniata</taxon>
        <taxon>Vertebrata</taxon>
        <taxon>Chondrichthyes</taxon>
        <taxon>Elasmobranchii</taxon>
        <taxon>Galeomorphii</taxon>
        <taxon>Galeoidea</taxon>
        <taxon>Carcharhiniformes</taxon>
        <taxon>Scyliorhinidae</taxon>
        <taxon>Scyliorhinus</taxon>
    </lineage>
</organism>
<proteinExistence type="predicted"/>
<feature type="non-terminal residue" evidence="1">
    <location>
        <position position="52"/>
    </location>
</feature>
<evidence type="ECO:0000313" key="1">
    <source>
        <dbReference type="EMBL" id="GCB81610.1"/>
    </source>
</evidence>